<evidence type="ECO:0000256" key="7">
    <source>
        <dbReference type="RuleBase" id="RU368024"/>
    </source>
</evidence>
<dbReference type="SUPFAM" id="SSF50993">
    <property type="entry name" value="Peptidase/esterase 'gauge' domain"/>
    <property type="match status" value="1"/>
</dbReference>
<dbReference type="PRINTS" id="PR00862">
    <property type="entry name" value="PROLIGOPTASE"/>
</dbReference>
<dbReference type="GO" id="GO:0006508">
    <property type="term" value="P:proteolysis"/>
    <property type="evidence" value="ECO:0007669"/>
    <property type="project" value="UniProtKB-KW"/>
</dbReference>
<dbReference type="GO" id="GO:0005829">
    <property type="term" value="C:cytosol"/>
    <property type="evidence" value="ECO:0007669"/>
    <property type="project" value="TreeGrafter"/>
</dbReference>
<dbReference type="InterPro" id="IPR051543">
    <property type="entry name" value="Serine_Peptidase_S9A"/>
</dbReference>
<dbReference type="Gene3D" id="2.130.10.120">
    <property type="entry name" value="Prolyl oligopeptidase, N-terminal domain"/>
    <property type="match status" value="1"/>
</dbReference>
<feature type="domain" description="Peptidase S9 prolyl oligopeptidase catalytic" evidence="8">
    <location>
        <begin position="655"/>
        <end position="869"/>
    </location>
</feature>
<comment type="catalytic activity">
    <reaction evidence="1">
        <text>Hydrolysis of Pro-|-Xaa &gt;&gt; Ala-|-Xaa in oligopeptides.</text>
        <dbReference type="EC" id="3.4.21.26"/>
    </reaction>
</comment>
<dbReference type="GO" id="GO:0004252">
    <property type="term" value="F:serine-type endopeptidase activity"/>
    <property type="evidence" value="ECO:0007669"/>
    <property type="project" value="UniProtKB-UniRule"/>
</dbReference>
<dbReference type="Pfam" id="PF02897">
    <property type="entry name" value="Peptidase_S9_N"/>
    <property type="match status" value="2"/>
</dbReference>
<evidence type="ECO:0000313" key="11">
    <source>
        <dbReference type="Proteomes" id="UP000077202"/>
    </source>
</evidence>
<accession>A0A176VP96</accession>
<feature type="domain" description="Peptidase S9A N-terminal" evidence="9">
    <location>
        <begin position="118"/>
        <end position="263"/>
    </location>
</feature>
<sequence length="874" mass="98026">MVGLTGVLWQLAPCIRKHFAGPGLAGTRGVYGGIEGNLRLGELPQSPPWHCRGFHGFNSWIENRSLISLPRRQLGVKVGGSRAGASQFLKPESGGRGLSRKVQARASGEMVGVDVKVPKAKKVPHVTEMFGHVRENNYYWLRDDSRKEPEILEYLKSENDYTEAMTADTKAFQEELYKEMRGRIQEADTSVPLRKGAFFYYKRDLEGKQYPQHCRRATPDGERPGSVEEVMESGDGAAVETVLLDENAVAEKHSFYLVGTVKVLVSSLQQSGYSPWVFVPAVDLIFVPSTTNFDNILFLAPGSWIHGAAHFQEGQTPVSPNHKLFAVTEDFTGNEIFTLRVVDIETGLDVGTKITGATDQVEWGDDNTLYYLIQDETQRPYKVWRHNLQSDQSSDTCIYHEKDVEHWLDLGSSESDKYLLVTSASKITQFVLFLDKKNPDGELEYLSPRVDGVDISVAHARNHFFITRRSEETYNSELLVSPIEDRSAPVVLLPHRPSVKLQSVSTSKDHIVVQERENGLVTLTVYMLPPVGEPITSLGEGRKVEFPEPTYSVWQAASQYDSSVMRYVYSSLTTPPTVYDYDMNTGVSVLKKVQAVLGGFDSTKYVTNREWATADDGTQIPISLVYRKDLVKLDGSDPLLLYGYGSYEICIDPDFQSKRLSLLDRGLVFAIAHVRGGGEMGRKWYESGKLLCKKNTFTDFISCAEFLIEKKYGCKDKICINGRSAGGLLVGAVMTMRPELFTVAVAEVPFVDVVTTMLDESIPLTTSEWEEWGNPKKEEYYRYMVSYSPVDNVTSRNYPHTLITGGLHDSRVAYWEPAKFTAELREKKTDNNVLLFKCDMGAGHFSKSGRFDKLGEGAFVFTYILKYLGLLPVK</sequence>
<comment type="function">
    <text evidence="6">Serine peptidase whose precise substrate specificity remains unclear. Does not cleave peptides after a arginine or lysine residue. Regulates trans-Golgi network morphology and sorting by regulating the membrane binding of the AP-1 complex. May play a role in the regulation of synaptic vesicle exocytosis.</text>
</comment>
<evidence type="ECO:0000256" key="6">
    <source>
        <dbReference type="ARBA" id="ARBA00045448"/>
    </source>
</evidence>
<comment type="similarity">
    <text evidence="2 7">Belongs to the peptidase S9A family.</text>
</comment>
<dbReference type="EMBL" id="LVLJ01003272">
    <property type="protein sequence ID" value="OAE22101.1"/>
    <property type="molecule type" value="Genomic_DNA"/>
</dbReference>
<dbReference type="Pfam" id="PF00326">
    <property type="entry name" value="Peptidase_S9"/>
    <property type="match status" value="1"/>
</dbReference>
<evidence type="ECO:0000256" key="4">
    <source>
        <dbReference type="ARBA" id="ARBA00022801"/>
    </source>
</evidence>
<dbReference type="Proteomes" id="UP000077202">
    <property type="component" value="Unassembled WGS sequence"/>
</dbReference>
<protein>
    <recommendedName>
        <fullName evidence="7">Prolyl endopeptidase</fullName>
        <ecNumber evidence="7">3.4.21.-</ecNumber>
    </recommendedName>
</protein>
<name>A0A176VP96_MARPO</name>
<evidence type="ECO:0000256" key="3">
    <source>
        <dbReference type="ARBA" id="ARBA00022670"/>
    </source>
</evidence>
<evidence type="ECO:0000259" key="8">
    <source>
        <dbReference type="Pfam" id="PF00326"/>
    </source>
</evidence>
<dbReference type="FunFam" id="3.40.50.1820:FF:000005">
    <property type="entry name" value="Prolyl endopeptidase"/>
    <property type="match status" value="1"/>
</dbReference>
<dbReference type="EC" id="3.4.21.-" evidence="7"/>
<dbReference type="PANTHER" id="PTHR11757">
    <property type="entry name" value="PROTEASE FAMILY S9A OLIGOPEPTIDASE"/>
    <property type="match status" value="1"/>
</dbReference>
<evidence type="ECO:0000259" key="9">
    <source>
        <dbReference type="Pfam" id="PF02897"/>
    </source>
</evidence>
<evidence type="ECO:0000256" key="2">
    <source>
        <dbReference type="ARBA" id="ARBA00005228"/>
    </source>
</evidence>
<proteinExistence type="inferred from homology"/>
<evidence type="ECO:0000313" key="10">
    <source>
        <dbReference type="EMBL" id="OAE22101.1"/>
    </source>
</evidence>
<evidence type="ECO:0000256" key="5">
    <source>
        <dbReference type="ARBA" id="ARBA00022825"/>
    </source>
</evidence>
<dbReference type="InterPro" id="IPR029058">
    <property type="entry name" value="AB_hydrolase_fold"/>
</dbReference>
<comment type="caution">
    <text evidence="10">The sequence shown here is derived from an EMBL/GenBank/DDBJ whole genome shotgun (WGS) entry which is preliminary data.</text>
</comment>
<dbReference type="InterPro" id="IPR023302">
    <property type="entry name" value="Pept_S9A_N"/>
</dbReference>
<feature type="domain" description="Peptidase S9A N-terminal" evidence="9">
    <location>
        <begin position="314"/>
        <end position="592"/>
    </location>
</feature>
<gene>
    <name evidence="10" type="ORF">AXG93_1175s1110</name>
</gene>
<dbReference type="InterPro" id="IPR001375">
    <property type="entry name" value="Peptidase_S9_cat"/>
</dbReference>
<keyword evidence="5 7" id="KW-0720">Serine protease</keyword>
<keyword evidence="3 7" id="KW-0645">Protease</keyword>
<reference evidence="10" key="1">
    <citation type="submission" date="2016-03" db="EMBL/GenBank/DDBJ databases">
        <title>Mechanisms controlling the formation of the plant cell surface in tip-growing cells are functionally conserved among land plants.</title>
        <authorList>
            <person name="Honkanen S."/>
            <person name="Jones V.A."/>
            <person name="Morieri G."/>
            <person name="Champion C."/>
            <person name="Hetherington A.J."/>
            <person name="Kelly S."/>
            <person name="Saint-Marcoux D."/>
            <person name="Proust H."/>
            <person name="Prescott H."/>
            <person name="Dolan L."/>
        </authorList>
    </citation>
    <scope>NUCLEOTIDE SEQUENCE [LARGE SCALE GENOMIC DNA]</scope>
    <source>
        <tissue evidence="10">Whole gametophyte</tissue>
    </source>
</reference>
<organism evidence="10 11">
    <name type="scientific">Marchantia polymorpha subsp. ruderalis</name>
    <dbReference type="NCBI Taxonomy" id="1480154"/>
    <lineage>
        <taxon>Eukaryota</taxon>
        <taxon>Viridiplantae</taxon>
        <taxon>Streptophyta</taxon>
        <taxon>Embryophyta</taxon>
        <taxon>Marchantiophyta</taxon>
        <taxon>Marchantiopsida</taxon>
        <taxon>Marchantiidae</taxon>
        <taxon>Marchantiales</taxon>
        <taxon>Marchantiaceae</taxon>
        <taxon>Marchantia</taxon>
    </lineage>
</organism>
<dbReference type="SUPFAM" id="SSF53474">
    <property type="entry name" value="alpha/beta-Hydrolases"/>
    <property type="match status" value="1"/>
</dbReference>
<dbReference type="AlphaFoldDB" id="A0A176VP96"/>
<keyword evidence="11" id="KW-1185">Reference proteome</keyword>
<evidence type="ECO:0000256" key="1">
    <source>
        <dbReference type="ARBA" id="ARBA00001070"/>
    </source>
</evidence>
<dbReference type="PANTHER" id="PTHR11757:SF19">
    <property type="entry name" value="PROLYL ENDOPEPTIDASE-LIKE"/>
    <property type="match status" value="1"/>
</dbReference>
<dbReference type="Gene3D" id="3.40.50.1820">
    <property type="entry name" value="alpha/beta hydrolase"/>
    <property type="match status" value="2"/>
</dbReference>
<dbReference type="InterPro" id="IPR002470">
    <property type="entry name" value="Peptidase_S9A"/>
</dbReference>
<keyword evidence="4 7" id="KW-0378">Hydrolase</keyword>